<evidence type="ECO:0000313" key="2">
    <source>
        <dbReference type="Proteomes" id="UP000606974"/>
    </source>
</evidence>
<sequence length="81" mass="9134">MLGTYVDARKHDFLWQMGRRPGIYRDILDVAEAIQEELGPDIWGYSDKELSREIDHLGAIGFVGVQGSGQDIRLSTRISDV</sequence>
<proteinExistence type="predicted"/>
<dbReference type="EMBL" id="JAACFV010000111">
    <property type="protein sequence ID" value="KAF7505381.1"/>
    <property type="molecule type" value="Genomic_DNA"/>
</dbReference>
<gene>
    <name evidence="1" type="ORF">GJ744_001002</name>
</gene>
<keyword evidence="2" id="KW-1185">Reference proteome</keyword>
<organism evidence="1 2">
    <name type="scientific">Endocarpon pusillum</name>
    <dbReference type="NCBI Taxonomy" id="364733"/>
    <lineage>
        <taxon>Eukaryota</taxon>
        <taxon>Fungi</taxon>
        <taxon>Dikarya</taxon>
        <taxon>Ascomycota</taxon>
        <taxon>Pezizomycotina</taxon>
        <taxon>Eurotiomycetes</taxon>
        <taxon>Chaetothyriomycetidae</taxon>
        <taxon>Verrucariales</taxon>
        <taxon>Verrucariaceae</taxon>
        <taxon>Endocarpon</taxon>
    </lineage>
</organism>
<dbReference type="AlphaFoldDB" id="A0A8H7AE03"/>
<reference evidence="1" key="1">
    <citation type="submission" date="2020-02" db="EMBL/GenBank/DDBJ databases">
        <authorList>
            <person name="Palmer J.M."/>
        </authorList>
    </citation>
    <scope>NUCLEOTIDE SEQUENCE</scope>
    <source>
        <strain evidence="1">EPUS1.4</strain>
        <tissue evidence="1">Thallus</tissue>
    </source>
</reference>
<protein>
    <submittedName>
        <fullName evidence="1">Uncharacterized protein</fullName>
    </submittedName>
</protein>
<dbReference type="OrthoDB" id="3903561at2759"/>
<dbReference type="Proteomes" id="UP000606974">
    <property type="component" value="Unassembled WGS sequence"/>
</dbReference>
<accession>A0A8H7AE03</accession>
<evidence type="ECO:0000313" key="1">
    <source>
        <dbReference type="EMBL" id="KAF7505381.1"/>
    </source>
</evidence>
<comment type="caution">
    <text evidence="1">The sequence shown here is derived from an EMBL/GenBank/DDBJ whole genome shotgun (WGS) entry which is preliminary data.</text>
</comment>
<name>A0A8H7AE03_9EURO</name>